<evidence type="ECO:0000256" key="1">
    <source>
        <dbReference type="ARBA" id="ARBA00022729"/>
    </source>
</evidence>
<keyword evidence="1 3" id="KW-0732">Signal</keyword>
<keyword evidence="6" id="KW-1185">Reference proteome</keyword>
<dbReference type="PROSITE" id="PS51473">
    <property type="entry name" value="GNK2"/>
    <property type="match status" value="1"/>
</dbReference>
<dbReference type="AlphaFoldDB" id="A0A0D3DL22"/>
<name>A0A0D3DL22_BRAOL</name>
<accession>A0A0D3DL22</accession>
<dbReference type="OMA" id="FIDILHQ"/>
<evidence type="ECO:0000256" key="2">
    <source>
        <dbReference type="ARBA" id="ARBA00022737"/>
    </source>
</evidence>
<dbReference type="FunFam" id="3.30.430.20:FF:000003">
    <property type="entry name" value="Cysteine-rich RLK (RECEPTOR-like protein kinase) 10"/>
    <property type="match status" value="1"/>
</dbReference>
<evidence type="ECO:0000259" key="4">
    <source>
        <dbReference type="PROSITE" id="PS51473"/>
    </source>
</evidence>
<dbReference type="PANTHER" id="PTHR32099:SF93">
    <property type="entry name" value="GNK2-HOMOLOGOUS DOMAIN-CONTAINING PROTEIN"/>
    <property type="match status" value="1"/>
</dbReference>
<dbReference type="CDD" id="cd23509">
    <property type="entry name" value="Gnk2-like"/>
    <property type="match status" value="2"/>
</dbReference>
<reference evidence="5 6" key="1">
    <citation type="journal article" date="2014" name="Genome Biol.">
        <title>Transcriptome and methylome profiling reveals relics of genome dominance in the mesopolyploid Brassica oleracea.</title>
        <authorList>
            <person name="Parkin I.A."/>
            <person name="Koh C."/>
            <person name="Tang H."/>
            <person name="Robinson S.J."/>
            <person name="Kagale S."/>
            <person name="Clarke W.E."/>
            <person name="Town C.D."/>
            <person name="Nixon J."/>
            <person name="Krishnakumar V."/>
            <person name="Bidwell S.L."/>
            <person name="Denoeud F."/>
            <person name="Belcram H."/>
            <person name="Links M.G."/>
            <person name="Just J."/>
            <person name="Clarke C."/>
            <person name="Bender T."/>
            <person name="Huebert T."/>
            <person name="Mason A.S."/>
            <person name="Pires J.C."/>
            <person name="Barker G."/>
            <person name="Moore J."/>
            <person name="Walley P.G."/>
            <person name="Manoli S."/>
            <person name="Batley J."/>
            <person name="Edwards D."/>
            <person name="Nelson M.N."/>
            <person name="Wang X."/>
            <person name="Paterson A.H."/>
            <person name="King G."/>
            <person name="Bancroft I."/>
            <person name="Chalhoub B."/>
            <person name="Sharpe A.G."/>
        </authorList>
    </citation>
    <scope>NUCLEOTIDE SEQUENCE</scope>
    <source>
        <strain evidence="5 6">cv. TO1000</strain>
    </source>
</reference>
<feature type="signal peptide" evidence="3">
    <location>
        <begin position="1"/>
        <end position="18"/>
    </location>
</feature>
<dbReference type="STRING" id="109376.A0A0D3DL22"/>
<protein>
    <recommendedName>
        <fullName evidence="4">Gnk2-homologous domain-containing protein</fullName>
    </recommendedName>
</protein>
<dbReference type="InterPro" id="IPR038408">
    <property type="entry name" value="GNK2_sf"/>
</dbReference>
<evidence type="ECO:0000313" key="5">
    <source>
        <dbReference type="EnsemblPlants" id="Bo8g030590.1"/>
    </source>
</evidence>
<evidence type="ECO:0000256" key="3">
    <source>
        <dbReference type="SAM" id="SignalP"/>
    </source>
</evidence>
<dbReference type="HOGENOM" id="CLU_1333596_0_0_1"/>
<proteinExistence type="predicted"/>
<keyword evidence="2" id="KW-0677">Repeat</keyword>
<feature type="domain" description="Gnk2-homologous" evidence="4">
    <location>
        <begin position="94"/>
        <end position="198"/>
    </location>
</feature>
<reference evidence="5" key="2">
    <citation type="submission" date="2015-03" db="UniProtKB">
        <authorList>
            <consortium name="EnsemblPlants"/>
        </authorList>
    </citation>
    <scope>IDENTIFICATION</scope>
</reference>
<sequence>MSSCASLIFLFLFLRASAQDPTYLGYNCSDTPTYSSDSTYFTNLRTVLFSLSSQNASYSTGFQNATAGEDPDMVSGLFLCRGDVSVEVCRNCVAFLGYNCPDTPTYSSDSTYFTNLRTVLSSLSSQNASYSTGFQNATAGEDPDMVSGLFLCRGDVSVEVCRNCVAFVVKDTLDRCPEEEKVVLYYDQCMTSSANFIDILHQQNSS</sequence>
<dbReference type="PANTHER" id="PTHR32099">
    <property type="entry name" value="CYSTEINE-RICH REPEAT SECRETORY PROTEIN"/>
    <property type="match status" value="1"/>
</dbReference>
<organism evidence="5 6">
    <name type="scientific">Brassica oleracea var. oleracea</name>
    <dbReference type="NCBI Taxonomy" id="109376"/>
    <lineage>
        <taxon>Eukaryota</taxon>
        <taxon>Viridiplantae</taxon>
        <taxon>Streptophyta</taxon>
        <taxon>Embryophyta</taxon>
        <taxon>Tracheophyta</taxon>
        <taxon>Spermatophyta</taxon>
        <taxon>Magnoliopsida</taxon>
        <taxon>eudicotyledons</taxon>
        <taxon>Gunneridae</taxon>
        <taxon>Pentapetalae</taxon>
        <taxon>rosids</taxon>
        <taxon>malvids</taxon>
        <taxon>Brassicales</taxon>
        <taxon>Brassicaceae</taxon>
        <taxon>Brassiceae</taxon>
        <taxon>Brassica</taxon>
    </lineage>
</organism>
<dbReference type="Proteomes" id="UP000032141">
    <property type="component" value="Chromosome C8"/>
</dbReference>
<dbReference type="InterPro" id="IPR002902">
    <property type="entry name" value="GNK2"/>
</dbReference>
<evidence type="ECO:0000313" key="6">
    <source>
        <dbReference type="Proteomes" id="UP000032141"/>
    </source>
</evidence>
<feature type="chain" id="PRO_5002260417" description="Gnk2-homologous domain-containing protein" evidence="3">
    <location>
        <begin position="19"/>
        <end position="206"/>
    </location>
</feature>
<dbReference type="Pfam" id="PF01657">
    <property type="entry name" value="Stress-antifung"/>
    <property type="match status" value="2"/>
</dbReference>
<dbReference type="Gene3D" id="3.30.430.20">
    <property type="entry name" value="Gnk2 domain, C-X8-C-X2-C motif"/>
    <property type="match status" value="2"/>
</dbReference>
<dbReference type="EnsemblPlants" id="Bo8g030590.1">
    <property type="protein sequence ID" value="Bo8g030590.1"/>
    <property type="gene ID" value="Bo8g030590"/>
</dbReference>
<dbReference type="Gramene" id="Bo8g030590.1">
    <property type="protein sequence ID" value="Bo8g030590.1"/>
    <property type="gene ID" value="Bo8g030590"/>
</dbReference>